<name>A0A932EQ23_9BACT</name>
<reference evidence="2" key="1">
    <citation type="submission" date="2020-07" db="EMBL/GenBank/DDBJ databases">
        <title>Huge and variable diversity of episymbiotic CPR bacteria and DPANN archaea in groundwater ecosystems.</title>
        <authorList>
            <person name="He C.Y."/>
            <person name="Keren R."/>
            <person name="Whittaker M."/>
            <person name="Farag I.F."/>
            <person name="Doudna J."/>
            <person name="Cate J.H.D."/>
            <person name="Banfield J.F."/>
        </authorList>
    </citation>
    <scope>NUCLEOTIDE SEQUENCE</scope>
    <source>
        <strain evidence="2">NC_groundwater_580_Pr5_B-0.1um_64_19</strain>
    </source>
</reference>
<dbReference type="EMBL" id="JACPNR010000006">
    <property type="protein sequence ID" value="MBI2678313.1"/>
    <property type="molecule type" value="Genomic_DNA"/>
</dbReference>
<dbReference type="Gene3D" id="3.30.1310.20">
    <property type="entry name" value="PRTase-like"/>
    <property type="match status" value="1"/>
</dbReference>
<feature type="domain" description="Phosphoribosyltransferase" evidence="1">
    <location>
        <begin position="13"/>
        <end position="163"/>
    </location>
</feature>
<comment type="caution">
    <text evidence="2">The sequence shown here is derived from an EMBL/GenBank/DDBJ whole genome shotgun (WGS) entry which is preliminary data.</text>
</comment>
<evidence type="ECO:0000313" key="3">
    <source>
        <dbReference type="Proteomes" id="UP000779809"/>
    </source>
</evidence>
<accession>A0A932EQ23</accession>
<dbReference type="Gene3D" id="3.40.50.2020">
    <property type="match status" value="1"/>
</dbReference>
<keyword evidence="2" id="KW-0808">Transferase</keyword>
<sequence>MMFRDRSEGGRALAGLLARYAGRAGVIVLALPRGGVPVGYEVARALGVPLDVFVVRKLGAPGQPELAIGAIASGGVRVLDAELVRALAITPETIEAIAGREEEELQRRERLYRGERKPRELGGETVILVDDGLATGASMRSAVAAVRQQGPAKVVVAVPVAAAQVCTAFQQIADEVVCAATPTPFYAVGQWYAVFDQTDDDEVRRLLAGAAALFPG</sequence>
<evidence type="ECO:0000259" key="1">
    <source>
        <dbReference type="Pfam" id="PF00156"/>
    </source>
</evidence>
<organism evidence="2 3">
    <name type="scientific">Candidatus Korobacter versatilis</name>
    <dbReference type="NCBI Taxonomy" id="658062"/>
    <lineage>
        <taxon>Bacteria</taxon>
        <taxon>Pseudomonadati</taxon>
        <taxon>Acidobacteriota</taxon>
        <taxon>Terriglobia</taxon>
        <taxon>Terriglobales</taxon>
        <taxon>Candidatus Korobacteraceae</taxon>
        <taxon>Candidatus Korobacter</taxon>
    </lineage>
</organism>
<dbReference type="InterPro" id="IPR029057">
    <property type="entry name" value="PRTase-like"/>
</dbReference>
<protein>
    <submittedName>
        <fullName evidence="2">Phosphoribosyltransferase</fullName>
    </submittedName>
</protein>
<dbReference type="InterPro" id="IPR000836">
    <property type="entry name" value="PRTase_dom"/>
</dbReference>
<proteinExistence type="predicted"/>
<dbReference type="Pfam" id="PF00156">
    <property type="entry name" value="Pribosyltran"/>
    <property type="match status" value="1"/>
</dbReference>
<dbReference type="SUPFAM" id="SSF53271">
    <property type="entry name" value="PRTase-like"/>
    <property type="match status" value="1"/>
</dbReference>
<dbReference type="Proteomes" id="UP000779809">
    <property type="component" value="Unassembled WGS sequence"/>
</dbReference>
<gene>
    <name evidence="2" type="ORF">HYX28_05995</name>
</gene>
<dbReference type="CDD" id="cd06223">
    <property type="entry name" value="PRTases_typeI"/>
    <property type="match status" value="1"/>
</dbReference>
<dbReference type="AlphaFoldDB" id="A0A932EQ23"/>
<dbReference type="GO" id="GO:0016757">
    <property type="term" value="F:glycosyltransferase activity"/>
    <property type="evidence" value="ECO:0007669"/>
    <property type="project" value="UniProtKB-KW"/>
</dbReference>
<evidence type="ECO:0000313" key="2">
    <source>
        <dbReference type="EMBL" id="MBI2678313.1"/>
    </source>
</evidence>
<keyword evidence="2" id="KW-0328">Glycosyltransferase</keyword>